<dbReference type="SMART" id="SM01127">
    <property type="entry name" value="DDHD"/>
    <property type="match status" value="1"/>
</dbReference>
<reference evidence="3" key="1">
    <citation type="submission" date="2021-06" db="EMBL/GenBank/DDBJ databases">
        <authorList>
            <person name="Kallberg Y."/>
            <person name="Tangrot J."/>
            <person name="Rosling A."/>
        </authorList>
    </citation>
    <scope>NUCLEOTIDE SEQUENCE</scope>
    <source>
        <strain evidence="3">MA453B</strain>
    </source>
</reference>
<dbReference type="PANTHER" id="PTHR23509">
    <property type="entry name" value="PA-PL1 PHOSPHOLIPASE FAMILY"/>
    <property type="match status" value="1"/>
</dbReference>
<dbReference type="InterPro" id="IPR058055">
    <property type="entry name" value="PA-PLA1"/>
</dbReference>
<dbReference type="InterPro" id="IPR057826">
    <property type="entry name" value="WWE_C20G8.02"/>
</dbReference>
<feature type="compositionally biased region" description="Basic and acidic residues" evidence="1">
    <location>
        <begin position="514"/>
        <end position="551"/>
    </location>
</feature>
<dbReference type="Proteomes" id="UP000789405">
    <property type="component" value="Unassembled WGS sequence"/>
</dbReference>
<dbReference type="Pfam" id="PF23463">
    <property type="entry name" value="WWE_2"/>
    <property type="match status" value="1"/>
</dbReference>
<feature type="compositionally biased region" description="Polar residues" evidence="1">
    <location>
        <begin position="727"/>
        <end position="737"/>
    </location>
</feature>
<dbReference type="Pfam" id="PF23465">
    <property type="entry name" value="DUF7131"/>
    <property type="match status" value="1"/>
</dbReference>
<dbReference type="SUPFAM" id="SSF53474">
    <property type="entry name" value="alpha/beta-Hydrolases"/>
    <property type="match status" value="1"/>
</dbReference>
<dbReference type="GO" id="GO:0004620">
    <property type="term" value="F:phospholipase activity"/>
    <property type="evidence" value="ECO:0007669"/>
    <property type="project" value="TreeGrafter"/>
</dbReference>
<dbReference type="AlphaFoldDB" id="A0A9N9E052"/>
<dbReference type="InterPro" id="IPR029058">
    <property type="entry name" value="AB_hydrolase_fold"/>
</dbReference>
<dbReference type="GO" id="GO:0046872">
    <property type="term" value="F:metal ion binding"/>
    <property type="evidence" value="ECO:0007669"/>
    <property type="project" value="InterPro"/>
</dbReference>
<name>A0A9N9E052_9GLOM</name>
<proteinExistence type="predicted"/>
<evidence type="ECO:0000259" key="2">
    <source>
        <dbReference type="PROSITE" id="PS51043"/>
    </source>
</evidence>
<evidence type="ECO:0000313" key="3">
    <source>
        <dbReference type="EMBL" id="CAG8654893.1"/>
    </source>
</evidence>
<accession>A0A9N9E052</accession>
<feature type="region of interest" description="Disordered" evidence="1">
    <location>
        <begin position="510"/>
        <end position="557"/>
    </location>
</feature>
<dbReference type="OrthoDB" id="431378at2759"/>
<feature type="region of interest" description="Disordered" evidence="1">
    <location>
        <begin position="708"/>
        <end position="737"/>
    </location>
</feature>
<dbReference type="InterPro" id="IPR004177">
    <property type="entry name" value="DDHD_dom"/>
</dbReference>
<dbReference type="PANTHER" id="PTHR23509:SF10">
    <property type="entry name" value="LD21067P"/>
    <property type="match status" value="1"/>
</dbReference>
<dbReference type="InterPro" id="IPR055555">
    <property type="entry name" value="PA-PLA1_DUF7131"/>
</dbReference>
<dbReference type="GO" id="GO:0005737">
    <property type="term" value="C:cytoplasm"/>
    <property type="evidence" value="ECO:0007669"/>
    <property type="project" value="TreeGrafter"/>
</dbReference>
<evidence type="ECO:0000313" key="4">
    <source>
        <dbReference type="Proteomes" id="UP000789405"/>
    </source>
</evidence>
<gene>
    <name evidence="3" type="ORF">DERYTH_LOCUS10387</name>
</gene>
<keyword evidence="4" id="KW-1185">Reference proteome</keyword>
<dbReference type="PROSITE" id="PS51043">
    <property type="entry name" value="DDHD"/>
    <property type="match status" value="1"/>
</dbReference>
<feature type="domain" description="DDHD" evidence="2">
    <location>
        <begin position="461"/>
        <end position="872"/>
    </location>
</feature>
<sequence>MVLDNLDYPPLPVRWFHAVDIPSWDPLKTPKTNNSRTSPPVEEKSPMKWIPFSKRDSNALETAFKLGIPGKKVCCNEDYLFEVDLDNREISPIYWVDAIYQVVRATWFYQGDGNNYIPCDEYLSNQIEDGYIEHKAWLPVSASASNSNNEASGSSNERSCDDLTGKFTKTIFSKFTKGEHLGGIRLLRGYPEIDEYVESEEDDERVIDHLIFCIHGIGQKLSERDGSASFINEINKFRRTLKKIYATNPPPEAIVRLEDRDKYPEYGLRYSKKGSQYGNGIQVIPIHWRQDIKFGIASEDEQIQRDLSLAISEEGQPTIDEITLDSVPNLRLLISDALVDVLLYMTPKFRKMMLTTVTNEMNRVFNLFVDRNPNFLKIGGKISIYGHSLGSLLAFDVLCHQPPIVGPFGEEYEEDLASVSLSDISNPYYHSQDSKINESQERFDHSENVTKKKQKQLNIKLDFEVENLYAVGSPIGLFLLLKGLKIASREYYDAIRKVYQLKNWSDISLGNDGDDVRNGDEQINDGEKMENKGNDDKKMENKGNDDKKELNDEQEQNTKMIHKDRSIRDRDTENIMMLMQESVTLIPLCYPACRSLYNVFHKADPIAFRIEPLVSRHYGTILKPALIPYHKGGLKAVQLGFQEFGSNISKTTTNILRSLSLSKPLDESANKRKNNKQTREKHFIERELLKRQQLKKIYSEAGSTVSLISGGDTRNSSRSSLVSVSSDGRTSIDTGTRNSIDASYISDETSVRRYSIDSNFAVYGKESPRGLSVEAREKFYMSQVELSPTTNEKKEQFYQVKTPSSPTLNEDGKIDHQISGEEKLKSLNKSGRIDYCLQQGILDVGYISAITDHLNYWTDCDAAYFIIRETYQNYNDDD</sequence>
<protein>
    <submittedName>
        <fullName evidence="3">7265_t:CDS:1</fullName>
    </submittedName>
</protein>
<evidence type="ECO:0000256" key="1">
    <source>
        <dbReference type="SAM" id="MobiDB-lite"/>
    </source>
</evidence>
<organism evidence="3 4">
    <name type="scientific">Dentiscutata erythropus</name>
    <dbReference type="NCBI Taxonomy" id="1348616"/>
    <lineage>
        <taxon>Eukaryota</taxon>
        <taxon>Fungi</taxon>
        <taxon>Fungi incertae sedis</taxon>
        <taxon>Mucoromycota</taxon>
        <taxon>Glomeromycotina</taxon>
        <taxon>Glomeromycetes</taxon>
        <taxon>Diversisporales</taxon>
        <taxon>Gigasporaceae</taxon>
        <taxon>Dentiscutata</taxon>
    </lineage>
</organism>
<comment type="caution">
    <text evidence="3">The sequence shown here is derived from an EMBL/GenBank/DDBJ whole genome shotgun (WGS) entry which is preliminary data.</text>
</comment>
<dbReference type="EMBL" id="CAJVPY010006020">
    <property type="protein sequence ID" value="CAG8654893.1"/>
    <property type="molecule type" value="Genomic_DNA"/>
</dbReference>
<feature type="compositionally biased region" description="Low complexity" evidence="1">
    <location>
        <begin position="716"/>
        <end position="726"/>
    </location>
</feature>
<dbReference type="Pfam" id="PF02862">
    <property type="entry name" value="DDHD"/>
    <property type="match status" value="1"/>
</dbReference>